<organism evidence="1 2">
    <name type="scientific">Peronospora destructor</name>
    <dbReference type="NCBI Taxonomy" id="86335"/>
    <lineage>
        <taxon>Eukaryota</taxon>
        <taxon>Sar</taxon>
        <taxon>Stramenopiles</taxon>
        <taxon>Oomycota</taxon>
        <taxon>Peronosporomycetes</taxon>
        <taxon>Peronosporales</taxon>
        <taxon>Peronosporaceae</taxon>
        <taxon>Peronospora</taxon>
    </lineage>
</organism>
<evidence type="ECO:0000313" key="2">
    <source>
        <dbReference type="Proteomes" id="UP001162029"/>
    </source>
</evidence>
<comment type="caution">
    <text evidence="1">The sequence shown here is derived from an EMBL/GenBank/DDBJ whole genome shotgun (WGS) entry which is preliminary data.</text>
</comment>
<dbReference type="Proteomes" id="UP001162029">
    <property type="component" value="Unassembled WGS sequence"/>
</dbReference>
<dbReference type="AlphaFoldDB" id="A0AAV0V1A5"/>
<protein>
    <submittedName>
        <fullName evidence="1">Uncharacterized protein</fullName>
    </submittedName>
</protein>
<gene>
    <name evidence="1" type="ORF">PDE001_LOCUS8204</name>
</gene>
<proteinExistence type="predicted"/>
<keyword evidence="2" id="KW-1185">Reference proteome</keyword>
<dbReference type="EMBL" id="CANTFM010001694">
    <property type="protein sequence ID" value="CAI5742313.1"/>
    <property type="molecule type" value="Genomic_DNA"/>
</dbReference>
<reference evidence="1" key="1">
    <citation type="submission" date="2022-12" db="EMBL/GenBank/DDBJ databases">
        <authorList>
            <person name="Webb A."/>
        </authorList>
    </citation>
    <scope>NUCLEOTIDE SEQUENCE</scope>
    <source>
        <strain evidence="1">Pd1</strain>
    </source>
</reference>
<accession>A0AAV0V1A5</accession>
<name>A0AAV0V1A5_9STRA</name>
<sequence>MTYDLEVTSSSDEEDQELMFPFEQEDDDFFSPRLHSQGSDIFHPIDGVDIERPANPLVAILEYQEAIDGQNKESIQEPREEKQVAVTPVPRSRKRKTLQLPNAPAQIIRPVAKRLKSSVYERGVTAPASLMGSLSLDRTRDRYHQQIGKVCQLVENKTDKAKVPFRSASVSIPNRFQPILWPGDALVSHSTERDDSHLCSSSSSSKSWTSSLELVCRRSLDVSSPVCECFNDLALHSSTGSYKGS</sequence>
<evidence type="ECO:0000313" key="1">
    <source>
        <dbReference type="EMBL" id="CAI5742313.1"/>
    </source>
</evidence>